<sequence length="273" mass="31468">MLNGFTVSLMLYGVTCCQTIQYYRFFPADRRSFKLLVAFIWLLDTAQQALLTQAFWYYLIVLRYTKDTEAAYQANWSLIGQVAPTEICAMIVECFFISRICILDARRRRILLLLIPLTFSFFIFIVYIVKCYKLPDFVSATRMQWLVGMLGSLRAVIDLTIAGAMCHILYSHCPSDLTQRFSSLVKILMHYALTTGLFTSVLETLYVVVYLAMPSNMIYIAIYFVHGKIYVNSLLAALNSRKSLRALAEQDIELQPVRFSLFQDVNLPHSHIH</sequence>
<dbReference type="OrthoDB" id="2745105at2759"/>
<evidence type="ECO:0000259" key="2">
    <source>
        <dbReference type="Pfam" id="PF20152"/>
    </source>
</evidence>
<dbReference type="PANTHER" id="PTHR40465">
    <property type="entry name" value="CHROMOSOME 1, WHOLE GENOME SHOTGUN SEQUENCE"/>
    <property type="match status" value="1"/>
</dbReference>
<feature type="transmembrane region" description="Helical" evidence="1">
    <location>
        <begin position="35"/>
        <end position="58"/>
    </location>
</feature>
<dbReference type="HOGENOM" id="CLU_061219_0_0_1"/>
<keyword evidence="4" id="KW-1185">Reference proteome</keyword>
<feature type="transmembrane region" description="Helical" evidence="1">
    <location>
        <begin position="191"/>
        <end position="212"/>
    </location>
</feature>
<dbReference type="Proteomes" id="UP000054166">
    <property type="component" value="Unassembled WGS sequence"/>
</dbReference>
<dbReference type="InParanoid" id="A0A0C3F931"/>
<keyword evidence="1" id="KW-0812">Transmembrane</keyword>
<feature type="domain" description="DUF6534" evidence="2">
    <location>
        <begin position="155"/>
        <end position="243"/>
    </location>
</feature>
<keyword evidence="1" id="KW-0472">Membrane</keyword>
<feature type="transmembrane region" description="Helical" evidence="1">
    <location>
        <begin position="6"/>
        <end position="23"/>
    </location>
</feature>
<dbReference type="PANTHER" id="PTHR40465:SF1">
    <property type="entry name" value="DUF6534 DOMAIN-CONTAINING PROTEIN"/>
    <property type="match status" value="1"/>
</dbReference>
<dbReference type="EMBL" id="KN833034">
    <property type="protein sequence ID" value="KIM76464.1"/>
    <property type="molecule type" value="Genomic_DNA"/>
</dbReference>
<reference evidence="3 4" key="1">
    <citation type="submission" date="2014-04" db="EMBL/GenBank/DDBJ databases">
        <authorList>
            <consortium name="DOE Joint Genome Institute"/>
            <person name="Kuo A."/>
            <person name="Tarkka M."/>
            <person name="Buscot F."/>
            <person name="Kohler A."/>
            <person name="Nagy L.G."/>
            <person name="Floudas D."/>
            <person name="Copeland A."/>
            <person name="Barry K.W."/>
            <person name="Cichocki N."/>
            <person name="Veneault-Fourrey C."/>
            <person name="LaButti K."/>
            <person name="Lindquist E.A."/>
            <person name="Lipzen A."/>
            <person name="Lundell T."/>
            <person name="Morin E."/>
            <person name="Murat C."/>
            <person name="Sun H."/>
            <person name="Tunlid A."/>
            <person name="Henrissat B."/>
            <person name="Grigoriev I.V."/>
            <person name="Hibbett D.S."/>
            <person name="Martin F."/>
            <person name="Nordberg H.P."/>
            <person name="Cantor M.N."/>
            <person name="Hua S.X."/>
        </authorList>
    </citation>
    <scope>NUCLEOTIDE SEQUENCE [LARGE SCALE GENOMIC DNA]</scope>
    <source>
        <strain evidence="3 4">F 1598</strain>
    </source>
</reference>
<gene>
    <name evidence="3" type="ORF">PILCRDRAFT_643933</name>
</gene>
<protein>
    <recommendedName>
        <fullName evidence="2">DUF6534 domain-containing protein</fullName>
    </recommendedName>
</protein>
<dbReference type="Pfam" id="PF20152">
    <property type="entry name" value="DUF6534"/>
    <property type="match status" value="1"/>
</dbReference>
<feature type="transmembrane region" description="Helical" evidence="1">
    <location>
        <begin position="218"/>
        <end position="238"/>
    </location>
</feature>
<evidence type="ECO:0000313" key="4">
    <source>
        <dbReference type="Proteomes" id="UP000054166"/>
    </source>
</evidence>
<accession>A0A0C3F931</accession>
<organism evidence="3 4">
    <name type="scientific">Piloderma croceum (strain F 1598)</name>
    <dbReference type="NCBI Taxonomy" id="765440"/>
    <lineage>
        <taxon>Eukaryota</taxon>
        <taxon>Fungi</taxon>
        <taxon>Dikarya</taxon>
        <taxon>Basidiomycota</taxon>
        <taxon>Agaricomycotina</taxon>
        <taxon>Agaricomycetes</taxon>
        <taxon>Agaricomycetidae</taxon>
        <taxon>Atheliales</taxon>
        <taxon>Atheliaceae</taxon>
        <taxon>Piloderma</taxon>
    </lineage>
</organism>
<name>A0A0C3F931_PILCF</name>
<feature type="transmembrane region" description="Helical" evidence="1">
    <location>
        <begin position="78"/>
        <end position="98"/>
    </location>
</feature>
<evidence type="ECO:0000313" key="3">
    <source>
        <dbReference type="EMBL" id="KIM76464.1"/>
    </source>
</evidence>
<keyword evidence="1" id="KW-1133">Transmembrane helix</keyword>
<reference evidence="4" key="2">
    <citation type="submission" date="2015-01" db="EMBL/GenBank/DDBJ databases">
        <title>Evolutionary Origins and Diversification of the Mycorrhizal Mutualists.</title>
        <authorList>
            <consortium name="DOE Joint Genome Institute"/>
            <consortium name="Mycorrhizal Genomics Consortium"/>
            <person name="Kohler A."/>
            <person name="Kuo A."/>
            <person name="Nagy L.G."/>
            <person name="Floudas D."/>
            <person name="Copeland A."/>
            <person name="Barry K.W."/>
            <person name="Cichocki N."/>
            <person name="Veneault-Fourrey C."/>
            <person name="LaButti K."/>
            <person name="Lindquist E.A."/>
            <person name="Lipzen A."/>
            <person name="Lundell T."/>
            <person name="Morin E."/>
            <person name="Murat C."/>
            <person name="Riley R."/>
            <person name="Ohm R."/>
            <person name="Sun H."/>
            <person name="Tunlid A."/>
            <person name="Henrissat B."/>
            <person name="Grigoriev I.V."/>
            <person name="Hibbett D.S."/>
            <person name="Martin F."/>
        </authorList>
    </citation>
    <scope>NUCLEOTIDE SEQUENCE [LARGE SCALE GENOMIC DNA]</scope>
    <source>
        <strain evidence="4">F 1598</strain>
    </source>
</reference>
<dbReference type="InterPro" id="IPR045339">
    <property type="entry name" value="DUF6534"/>
</dbReference>
<dbReference type="AlphaFoldDB" id="A0A0C3F931"/>
<feature type="transmembrane region" description="Helical" evidence="1">
    <location>
        <begin position="110"/>
        <end position="129"/>
    </location>
</feature>
<evidence type="ECO:0000256" key="1">
    <source>
        <dbReference type="SAM" id="Phobius"/>
    </source>
</evidence>
<feature type="transmembrane region" description="Helical" evidence="1">
    <location>
        <begin position="149"/>
        <end position="170"/>
    </location>
</feature>
<proteinExistence type="predicted"/>